<comment type="caution">
    <text evidence="2">The sequence shown here is derived from an EMBL/GenBank/DDBJ whole genome shotgun (WGS) entry which is preliminary data.</text>
</comment>
<reference evidence="2 3" key="1">
    <citation type="submission" date="2023-07" db="EMBL/GenBank/DDBJ databases">
        <title>Sorghum-associated microbial communities from plants grown in Nebraska, USA.</title>
        <authorList>
            <person name="Schachtman D."/>
        </authorList>
    </citation>
    <scope>NUCLEOTIDE SEQUENCE [LARGE SCALE GENOMIC DNA]</scope>
    <source>
        <strain evidence="2 3">BE332</strain>
    </source>
</reference>
<proteinExistence type="predicted"/>
<dbReference type="Proteomes" id="UP001239626">
    <property type="component" value="Unassembled WGS sequence"/>
</dbReference>
<evidence type="ECO:0000313" key="3">
    <source>
        <dbReference type="Proteomes" id="UP001239626"/>
    </source>
</evidence>
<name>A0ABU0EGT7_9CELL</name>
<dbReference type="EMBL" id="JAUSVB010000004">
    <property type="protein sequence ID" value="MDQ0374494.1"/>
    <property type="molecule type" value="Genomic_DNA"/>
</dbReference>
<sequence length="177" mass="18482">MSRQAVSTLVLVLVVLLILWGMRAGWRARTRRSSTLVPSLPAAPAELGDARLAPVDATYVSTTRAGDWLDRVTAQGLGVRSPAQVAVFDAGVQITRQGATDLFVPATALRGASGAPGMAGKVVGGEGLVVLTWQADPADPRGLDTGLRPKHSADRERLIAALQTLTPGQAPAQEENT</sequence>
<gene>
    <name evidence="2" type="ORF">J2X26_002821</name>
</gene>
<dbReference type="InterPro" id="IPR057446">
    <property type="entry name" value="PH_bac"/>
</dbReference>
<dbReference type="Pfam" id="PF25362">
    <property type="entry name" value="bPH_11"/>
    <property type="match status" value="1"/>
</dbReference>
<evidence type="ECO:0000313" key="2">
    <source>
        <dbReference type="EMBL" id="MDQ0374494.1"/>
    </source>
</evidence>
<dbReference type="RefSeq" id="WP_307493215.1">
    <property type="nucleotide sequence ID" value="NZ_JAUSVB010000004.1"/>
</dbReference>
<accession>A0ABU0EGT7</accession>
<keyword evidence="3" id="KW-1185">Reference proteome</keyword>
<organism evidence="2 3">
    <name type="scientific">Cellulomonas humilata</name>
    <dbReference type="NCBI Taxonomy" id="144055"/>
    <lineage>
        <taxon>Bacteria</taxon>
        <taxon>Bacillati</taxon>
        <taxon>Actinomycetota</taxon>
        <taxon>Actinomycetes</taxon>
        <taxon>Micrococcales</taxon>
        <taxon>Cellulomonadaceae</taxon>
        <taxon>Cellulomonas</taxon>
    </lineage>
</organism>
<protein>
    <recommendedName>
        <fullName evidence="1">PH domain-containing protein</fullName>
    </recommendedName>
</protein>
<feature type="domain" description="PH" evidence="1">
    <location>
        <begin position="37"/>
        <end position="162"/>
    </location>
</feature>
<evidence type="ECO:0000259" key="1">
    <source>
        <dbReference type="Pfam" id="PF25362"/>
    </source>
</evidence>